<feature type="compositionally biased region" description="Polar residues" evidence="4">
    <location>
        <begin position="267"/>
        <end position="286"/>
    </location>
</feature>
<dbReference type="PANTHER" id="PTHR17550:SF4">
    <property type="entry name" value="E3 UBIQUITIN-PROTEIN LIGASE TTC3"/>
    <property type="match status" value="1"/>
</dbReference>
<dbReference type="Proteomes" id="UP000515163">
    <property type="component" value="Unplaced"/>
</dbReference>
<keyword evidence="2" id="KW-0862">Zinc</keyword>
<dbReference type="OrthoDB" id="8062037at2759"/>
<evidence type="ECO:0000256" key="1">
    <source>
        <dbReference type="ARBA" id="ARBA00022771"/>
    </source>
</evidence>
<feature type="domain" description="RING-type" evidence="5">
    <location>
        <begin position="331"/>
        <end position="373"/>
    </location>
</feature>
<dbReference type="CDD" id="cd16481">
    <property type="entry name" value="RING-H2_TTC3"/>
    <property type="match status" value="1"/>
</dbReference>
<dbReference type="SMART" id="SM00184">
    <property type="entry name" value="RING"/>
    <property type="match status" value="1"/>
</dbReference>
<feature type="compositionally biased region" description="Low complexity" evidence="4">
    <location>
        <begin position="150"/>
        <end position="160"/>
    </location>
</feature>
<proteinExistence type="predicted"/>
<sequence length="386" mass="42285">MWREEIPKPGEDVMMSTGIELARPQRFVSLRDLRLILVPCQFVTRILASFNLQISELKTGRPLSSLTQLPIPGPAPFPAPPVLQPLVQNFQVQAQPLPPLQNHPKPTPDVQMNPVSQYVGHSAPQMAVVAPQPHSIVPSAAIPPGIQRLQQQQQQQQQQQFKGHPGPSQISKRVPQAAPEGTSSSGAKPDAENKSRPTNSFDRIMLRLSTMYPYLARAELTGLIKEVRQNKRGTLTGLSLEEIVKSVSDLVAAKVKVGIIAFPAGQQQPQTAQSLRPTAQQSRPFQTNPTPPGPGMNGTTKNSSPPPPAASALDNNKPCGYFELDDDDDPCVICHDDMKSPIDTVTLECGHKYHNACIRKWLLGEQSTCPTCRVHALLPDEFPRLK</sequence>
<dbReference type="GO" id="GO:0008270">
    <property type="term" value="F:zinc ion binding"/>
    <property type="evidence" value="ECO:0007669"/>
    <property type="project" value="UniProtKB-KW"/>
</dbReference>
<dbReference type="InterPro" id="IPR013083">
    <property type="entry name" value="Znf_RING/FYVE/PHD"/>
</dbReference>
<dbReference type="GeneID" id="116303851"/>
<dbReference type="Pfam" id="PF13639">
    <property type="entry name" value="zf-RING_2"/>
    <property type="match status" value="1"/>
</dbReference>
<evidence type="ECO:0000313" key="7">
    <source>
        <dbReference type="RefSeq" id="XP_031569319.1"/>
    </source>
</evidence>
<dbReference type="AlphaFoldDB" id="A0A6P8IQU7"/>
<evidence type="ECO:0000259" key="5">
    <source>
        <dbReference type="PROSITE" id="PS50089"/>
    </source>
</evidence>
<dbReference type="SUPFAM" id="SSF57850">
    <property type="entry name" value="RING/U-box"/>
    <property type="match status" value="1"/>
</dbReference>
<evidence type="ECO:0000256" key="2">
    <source>
        <dbReference type="ARBA" id="ARBA00022833"/>
    </source>
</evidence>
<name>A0A6P8IQU7_ACTTE</name>
<keyword evidence="1 3" id="KW-0479">Metal-binding</keyword>
<feature type="region of interest" description="Disordered" evidence="4">
    <location>
        <begin position="147"/>
        <end position="199"/>
    </location>
</feature>
<keyword evidence="1 3" id="KW-0863">Zinc-finger</keyword>
<organism evidence="6 7">
    <name type="scientific">Actinia tenebrosa</name>
    <name type="common">Australian red waratah sea anemone</name>
    <dbReference type="NCBI Taxonomy" id="6105"/>
    <lineage>
        <taxon>Eukaryota</taxon>
        <taxon>Metazoa</taxon>
        <taxon>Cnidaria</taxon>
        <taxon>Anthozoa</taxon>
        <taxon>Hexacorallia</taxon>
        <taxon>Actiniaria</taxon>
        <taxon>Actiniidae</taxon>
        <taxon>Actinia</taxon>
    </lineage>
</organism>
<evidence type="ECO:0000313" key="6">
    <source>
        <dbReference type="Proteomes" id="UP000515163"/>
    </source>
</evidence>
<dbReference type="KEGG" id="aten:116303851"/>
<dbReference type="Gene3D" id="3.30.40.10">
    <property type="entry name" value="Zinc/RING finger domain, C3HC4 (zinc finger)"/>
    <property type="match status" value="1"/>
</dbReference>
<protein>
    <submittedName>
        <fullName evidence="7">E3 ubiquitin-protein ligase DZIP3-like</fullName>
    </submittedName>
</protein>
<accession>A0A6P8IQU7</accession>
<feature type="region of interest" description="Disordered" evidence="4">
    <location>
        <begin position="267"/>
        <end position="317"/>
    </location>
</feature>
<keyword evidence="6" id="KW-1185">Reference proteome</keyword>
<dbReference type="InParanoid" id="A0A6P8IQU7"/>
<gene>
    <name evidence="7" type="primary">LOC116303851</name>
</gene>
<dbReference type="PANTHER" id="PTHR17550">
    <property type="entry name" value="E3 UBIQUITIN-PROTEIN LIGASE TTC3"/>
    <property type="match status" value="1"/>
</dbReference>
<dbReference type="InterPro" id="IPR056870">
    <property type="entry name" value="TTC3/DZIP3/RBM44-like_helical"/>
</dbReference>
<reference evidence="7" key="1">
    <citation type="submission" date="2025-08" db="UniProtKB">
        <authorList>
            <consortium name="RefSeq"/>
        </authorList>
    </citation>
    <scope>IDENTIFICATION</scope>
    <source>
        <tissue evidence="7">Tentacle</tissue>
    </source>
</reference>
<dbReference type="InterPro" id="IPR001841">
    <property type="entry name" value="Znf_RING"/>
</dbReference>
<dbReference type="PROSITE" id="PS50089">
    <property type="entry name" value="ZF_RING_2"/>
    <property type="match status" value="1"/>
</dbReference>
<dbReference type="RefSeq" id="XP_031569319.1">
    <property type="nucleotide sequence ID" value="XM_031713459.1"/>
</dbReference>
<evidence type="ECO:0000256" key="3">
    <source>
        <dbReference type="PROSITE-ProRule" id="PRU00175"/>
    </source>
</evidence>
<evidence type="ECO:0000256" key="4">
    <source>
        <dbReference type="SAM" id="MobiDB-lite"/>
    </source>
</evidence>
<dbReference type="Pfam" id="PF24905">
    <property type="entry name" value="TTC3_9th"/>
    <property type="match status" value="1"/>
</dbReference>